<dbReference type="Proteomes" id="UP000268007">
    <property type="component" value="Unassembled WGS sequence"/>
</dbReference>
<dbReference type="Pfam" id="PF03171">
    <property type="entry name" value="2OG-FeII_Oxy"/>
    <property type="match status" value="1"/>
</dbReference>
<evidence type="ECO:0000256" key="6">
    <source>
        <dbReference type="ARBA" id="ARBA00031011"/>
    </source>
</evidence>
<keyword evidence="10" id="KW-0479">Metal-binding</keyword>
<keyword evidence="5" id="KW-0266">Ethylene biosynthesis</keyword>
<dbReference type="GO" id="GO:0046872">
    <property type="term" value="F:metal ion binding"/>
    <property type="evidence" value="ECO:0007669"/>
    <property type="project" value="UniProtKB-KW"/>
</dbReference>
<comment type="caution">
    <text evidence="12">The sequence shown here is derived from an EMBL/GenBank/DDBJ whole genome shotgun (WGS) entry which is preliminary data.</text>
</comment>
<dbReference type="RefSeq" id="WP_121196185.1">
    <property type="nucleotide sequence ID" value="NZ_RBKU01000001.1"/>
</dbReference>
<evidence type="ECO:0000313" key="12">
    <source>
        <dbReference type="EMBL" id="RKR80404.1"/>
    </source>
</evidence>
<dbReference type="InterPro" id="IPR027443">
    <property type="entry name" value="IPNS-like_sf"/>
</dbReference>
<proteinExistence type="inferred from homology"/>
<organism evidence="12 13">
    <name type="scientific">Mucilaginibacter gracilis</name>
    <dbReference type="NCBI Taxonomy" id="423350"/>
    <lineage>
        <taxon>Bacteria</taxon>
        <taxon>Pseudomonadati</taxon>
        <taxon>Bacteroidota</taxon>
        <taxon>Sphingobacteriia</taxon>
        <taxon>Sphingobacteriales</taxon>
        <taxon>Sphingobacteriaceae</taxon>
        <taxon>Mucilaginibacter</taxon>
    </lineage>
</organism>
<reference evidence="12 13" key="1">
    <citation type="submission" date="2018-10" db="EMBL/GenBank/DDBJ databases">
        <title>Genomic Encyclopedia of Archaeal and Bacterial Type Strains, Phase II (KMG-II): from individual species to whole genera.</title>
        <authorList>
            <person name="Goeker M."/>
        </authorList>
    </citation>
    <scope>NUCLEOTIDE SEQUENCE [LARGE SCALE GENOMIC DNA]</scope>
    <source>
        <strain evidence="12 13">DSM 18602</strain>
    </source>
</reference>
<dbReference type="InterPro" id="IPR026992">
    <property type="entry name" value="DIOX_N"/>
</dbReference>
<dbReference type="PANTHER" id="PTHR47990">
    <property type="entry name" value="2-OXOGLUTARATE (2OG) AND FE(II)-DEPENDENT OXYGENASE SUPERFAMILY PROTEIN-RELATED"/>
    <property type="match status" value="1"/>
</dbReference>
<evidence type="ECO:0000256" key="5">
    <source>
        <dbReference type="ARBA" id="ARBA00022666"/>
    </source>
</evidence>
<dbReference type="GO" id="GO:0102276">
    <property type="term" value="F:2-oxoglutarate oxygenase/decarboxylase (ethylene-forming) activity"/>
    <property type="evidence" value="ECO:0007669"/>
    <property type="project" value="UniProtKB-EC"/>
</dbReference>
<comment type="similarity">
    <text evidence="10">Belongs to the iron/ascorbate-dependent oxidoreductase family.</text>
</comment>
<comment type="catalytic activity">
    <reaction evidence="9">
        <text>L-arginine + 2-oxoglutarate + O2 = guanidine + L-glutamate 5-semialdehyde + succinate + CO2</text>
        <dbReference type="Rhea" id="RHEA:31535"/>
        <dbReference type="ChEBI" id="CHEBI:15379"/>
        <dbReference type="ChEBI" id="CHEBI:16526"/>
        <dbReference type="ChEBI" id="CHEBI:16810"/>
        <dbReference type="ChEBI" id="CHEBI:30031"/>
        <dbReference type="ChEBI" id="CHEBI:30087"/>
        <dbReference type="ChEBI" id="CHEBI:32682"/>
        <dbReference type="ChEBI" id="CHEBI:58066"/>
        <dbReference type="EC" id="1.14.20.7"/>
    </reaction>
</comment>
<keyword evidence="12" id="KW-0223">Dioxygenase</keyword>
<keyword evidence="10" id="KW-0408">Iron</keyword>
<dbReference type="PROSITE" id="PS51471">
    <property type="entry name" value="FE2OG_OXY"/>
    <property type="match status" value="1"/>
</dbReference>
<feature type="domain" description="Fe2OG dioxygenase" evidence="11">
    <location>
        <begin position="170"/>
        <end position="272"/>
    </location>
</feature>
<protein>
    <recommendedName>
        <fullName evidence="4">2-oxoglutarate-dependent ethylene/succinate-forming enzyme</fullName>
        <ecNumber evidence="3">1.13.12.19</ecNumber>
        <ecNumber evidence="2">1.14.20.7</ecNumber>
    </recommendedName>
    <alternativeName>
        <fullName evidence="6">2-oxoglutarate dioxygenase (ethylene-forming)</fullName>
    </alternativeName>
    <alternativeName>
        <fullName evidence="7">2-oxoglutarate/L-arginine monooxygenase/decarboxylase (succinate-forming)</fullName>
    </alternativeName>
</protein>
<keyword evidence="13" id="KW-1185">Reference proteome</keyword>
<dbReference type="SUPFAM" id="SSF51197">
    <property type="entry name" value="Clavaminate synthase-like"/>
    <property type="match status" value="1"/>
</dbReference>
<evidence type="ECO:0000256" key="8">
    <source>
        <dbReference type="ARBA" id="ARBA00047725"/>
    </source>
</evidence>
<evidence type="ECO:0000256" key="10">
    <source>
        <dbReference type="RuleBase" id="RU003682"/>
    </source>
</evidence>
<dbReference type="InterPro" id="IPR005123">
    <property type="entry name" value="Oxoglu/Fe-dep_dioxygenase_dom"/>
</dbReference>
<dbReference type="EMBL" id="RBKU01000001">
    <property type="protein sequence ID" value="RKR80404.1"/>
    <property type="molecule type" value="Genomic_DNA"/>
</dbReference>
<evidence type="ECO:0000256" key="7">
    <source>
        <dbReference type="ARBA" id="ARBA00031282"/>
    </source>
</evidence>
<dbReference type="GO" id="GO:0009693">
    <property type="term" value="P:ethylene biosynthetic process"/>
    <property type="evidence" value="ECO:0007669"/>
    <property type="project" value="UniProtKB-KW"/>
</dbReference>
<dbReference type="InterPro" id="IPR044861">
    <property type="entry name" value="IPNS-like_FE2OG_OXY"/>
</dbReference>
<dbReference type="Pfam" id="PF14226">
    <property type="entry name" value="DIOX_N"/>
    <property type="match status" value="1"/>
</dbReference>
<dbReference type="EC" id="1.13.12.19" evidence="3"/>
<evidence type="ECO:0000256" key="1">
    <source>
        <dbReference type="ARBA" id="ARBA00004767"/>
    </source>
</evidence>
<name>A0A495IWK3_9SPHI</name>
<sequence length="329" mass="36825">MHKTIIPIIDFQQIDNPEHQVTIARQIYHACTEHGFFYVSGHDVDDELQGELMEKSKLFFALVESEKLKIAMAKGGSAWRGFFPVNAELTSGKPDKKEGLYFGTELPDDHPKVNAGIPLHGRNLFPDYPPGFDQTVLAYVDAVTETAQLVMKGIALSLGLPANYFYSKYTSDPLILFRIFHYPTQAPKPAQWGVGEHTDYGLLTVLLQDSVGGLQVKSKGEWIDAPPIPGTFICNIGDMLDKMTGGLYRSTPHRVLNTSGQSRLSFPLFFDPGFDSKIEAITNIPDNIREQDTSQRWDKTNIHAFEGTYGEYLLQKIGKVFPGLRKEVL</sequence>
<evidence type="ECO:0000256" key="4">
    <source>
        <dbReference type="ARBA" id="ARBA00019045"/>
    </source>
</evidence>
<dbReference type="PRINTS" id="PR00682">
    <property type="entry name" value="IPNSYNTHASE"/>
</dbReference>
<comment type="pathway">
    <text evidence="1">Alkene biosynthesis; ethylene biosynthesis via 2-oxoglutarate.</text>
</comment>
<evidence type="ECO:0000259" key="11">
    <source>
        <dbReference type="PROSITE" id="PS51471"/>
    </source>
</evidence>
<comment type="catalytic activity">
    <reaction evidence="8">
        <text>2-oxoglutarate + O2 + 2 H(+) = ethene + 3 CO2 + H2O</text>
        <dbReference type="Rhea" id="RHEA:31523"/>
        <dbReference type="ChEBI" id="CHEBI:15377"/>
        <dbReference type="ChEBI" id="CHEBI:15378"/>
        <dbReference type="ChEBI" id="CHEBI:15379"/>
        <dbReference type="ChEBI" id="CHEBI:16526"/>
        <dbReference type="ChEBI" id="CHEBI:16810"/>
        <dbReference type="ChEBI" id="CHEBI:18153"/>
        <dbReference type="EC" id="1.13.12.19"/>
    </reaction>
</comment>
<evidence type="ECO:0000256" key="2">
    <source>
        <dbReference type="ARBA" id="ARBA00012293"/>
    </source>
</evidence>
<evidence type="ECO:0000313" key="13">
    <source>
        <dbReference type="Proteomes" id="UP000268007"/>
    </source>
</evidence>
<keyword evidence="10" id="KW-0560">Oxidoreductase</keyword>
<accession>A0A495IWK3</accession>
<dbReference type="OrthoDB" id="21825at2"/>
<dbReference type="AlphaFoldDB" id="A0A495IWK3"/>
<evidence type="ECO:0000256" key="9">
    <source>
        <dbReference type="ARBA" id="ARBA00049359"/>
    </source>
</evidence>
<dbReference type="InterPro" id="IPR050231">
    <property type="entry name" value="Iron_ascorbate_oxido_reductase"/>
</dbReference>
<dbReference type="EC" id="1.14.20.7" evidence="2"/>
<dbReference type="Gene3D" id="2.60.120.330">
    <property type="entry name" value="B-lactam Antibiotic, Isopenicillin N Synthase, Chain"/>
    <property type="match status" value="1"/>
</dbReference>
<evidence type="ECO:0000256" key="3">
    <source>
        <dbReference type="ARBA" id="ARBA00012531"/>
    </source>
</evidence>
<gene>
    <name evidence="12" type="ORF">BDD43_0510</name>
</gene>
<dbReference type="GO" id="GO:0051213">
    <property type="term" value="F:dioxygenase activity"/>
    <property type="evidence" value="ECO:0007669"/>
    <property type="project" value="UniProtKB-KW"/>
</dbReference>